<gene>
    <name evidence="4" type="ORF">DBZ36_10275</name>
</gene>
<evidence type="ECO:0000256" key="2">
    <source>
        <dbReference type="SAM" id="Phobius"/>
    </source>
</evidence>
<dbReference type="AlphaFoldDB" id="A0A420EDM3"/>
<protein>
    <submittedName>
        <fullName evidence="4">Chain-length determining protein</fullName>
    </submittedName>
</protein>
<evidence type="ECO:0000256" key="1">
    <source>
        <dbReference type="SAM" id="Coils"/>
    </source>
</evidence>
<comment type="caution">
    <text evidence="4">The sequence shown here is derived from an EMBL/GenBank/DDBJ whole genome shotgun (WGS) entry which is preliminary data.</text>
</comment>
<evidence type="ECO:0000259" key="3">
    <source>
        <dbReference type="Pfam" id="PF13807"/>
    </source>
</evidence>
<keyword evidence="1" id="KW-0175">Coiled coil</keyword>
<dbReference type="EMBL" id="RAQO01000005">
    <property type="protein sequence ID" value="RKF18773.1"/>
    <property type="molecule type" value="Genomic_DNA"/>
</dbReference>
<feature type="domain" description="Tyrosine-protein kinase G-rich" evidence="3">
    <location>
        <begin position="362"/>
        <end position="442"/>
    </location>
</feature>
<keyword evidence="2" id="KW-0472">Membrane</keyword>
<proteinExistence type="predicted"/>
<feature type="transmembrane region" description="Helical" evidence="2">
    <location>
        <begin position="421"/>
        <end position="442"/>
    </location>
</feature>
<sequence>MAQVLLKLYLFCFALWRRRYALVLPVLILPVVGLAVGSNAPKRYQAHTSMLIQETAKLNPFLEDLAVSSNLDSRMDALSTLLKSRHILSQVALDQGLFQENDSDLSKDQVIALLSRNLNVRLIGRDLIRIDYQAQSPEGMAQLLQSVSQQFIDQLLAPERSSIQDSQKFLELHLLKSSEQLQEAEDALAWFRTQNASSLPELYTVNAERLAQLSQSLVEKEAILAGAKQSLGTIDQQLSRTDPVLLRLEEQIVAQRSNLANLSSRYTDGHSKVLAVKRNLRRLEEERMTVLEQPSERLLTIEQGILNSQLQLSDSQSDMLVVQAQALLSARHKVVAAEEEVTQLRALSKSIESKLQGVGEQEQQLRELNRNLKVKRQLYENLLTRYEMAQVTGALGLFEGSERIKIIDRPYTPSSPSTLPLWMYAVAGLVAGLLLGFAIVVLSELCDSSLRTQQQVEDLLGLRVLSRIPPLKE</sequence>
<dbReference type="RefSeq" id="WP_120354853.1">
    <property type="nucleotide sequence ID" value="NZ_RAQO01000005.1"/>
</dbReference>
<dbReference type="Proteomes" id="UP000286482">
    <property type="component" value="Unassembled WGS sequence"/>
</dbReference>
<feature type="coiled-coil region" evidence="1">
    <location>
        <begin position="245"/>
        <end position="293"/>
    </location>
</feature>
<evidence type="ECO:0000313" key="5">
    <source>
        <dbReference type="Proteomes" id="UP000286482"/>
    </source>
</evidence>
<reference evidence="4 5" key="1">
    <citation type="submission" date="2018-09" db="EMBL/GenBank/DDBJ databases">
        <authorList>
            <person name="Wang Z."/>
        </authorList>
    </citation>
    <scope>NUCLEOTIDE SEQUENCE [LARGE SCALE GENOMIC DNA]</scope>
    <source>
        <strain evidence="4 5">ALS 81</strain>
    </source>
</reference>
<dbReference type="InterPro" id="IPR050445">
    <property type="entry name" value="Bact_polysacc_biosynth/exp"/>
</dbReference>
<organism evidence="4 5">
    <name type="scientific">Alginatibacterium sediminis</name>
    <dbReference type="NCBI Taxonomy" id="2164068"/>
    <lineage>
        <taxon>Bacteria</taxon>
        <taxon>Pseudomonadati</taxon>
        <taxon>Pseudomonadota</taxon>
        <taxon>Gammaproteobacteria</taxon>
        <taxon>Alteromonadales</taxon>
        <taxon>Alteromonadaceae</taxon>
        <taxon>Alginatibacterium</taxon>
    </lineage>
</organism>
<dbReference type="OrthoDB" id="6210130at2"/>
<accession>A0A420EDM3</accession>
<dbReference type="PANTHER" id="PTHR32309:SF31">
    <property type="entry name" value="CAPSULAR EXOPOLYSACCHARIDE FAMILY"/>
    <property type="match status" value="1"/>
</dbReference>
<keyword evidence="5" id="KW-1185">Reference proteome</keyword>
<dbReference type="Pfam" id="PF13807">
    <property type="entry name" value="GNVR"/>
    <property type="match status" value="1"/>
</dbReference>
<dbReference type="InterPro" id="IPR032807">
    <property type="entry name" value="GNVR"/>
</dbReference>
<keyword evidence="2" id="KW-1133">Transmembrane helix</keyword>
<feature type="coiled-coil region" evidence="1">
    <location>
        <begin position="334"/>
        <end position="385"/>
    </location>
</feature>
<name>A0A420EDM3_9ALTE</name>
<dbReference type="PANTHER" id="PTHR32309">
    <property type="entry name" value="TYROSINE-PROTEIN KINASE"/>
    <property type="match status" value="1"/>
</dbReference>
<keyword evidence="2" id="KW-0812">Transmembrane</keyword>
<evidence type="ECO:0000313" key="4">
    <source>
        <dbReference type="EMBL" id="RKF18773.1"/>
    </source>
</evidence>